<comment type="similarity">
    <text evidence="1">Belongs to the ComF/GntX family.</text>
</comment>
<name>A0A1A7BJJ2_9SPHN</name>
<comment type="caution">
    <text evidence="4">The sequence shown here is derived from an EMBL/GenBank/DDBJ whole genome shotgun (WGS) entry which is preliminary data.</text>
</comment>
<dbReference type="STRING" id="1300349.I603_0775"/>
<evidence type="ECO:0000259" key="3">
    <source>
        <dbReference type="Pfam" id="PF18912"/>
    </source>
</evidence>
<reference evidence="4 5" key="1">
    <citation type="submission" date="2016-06" db="EMBL/GenBank/DDBJ databases">
        <title>Genome sequence of Porphyrobacter dokdonensis DSW-74.</title>
        <authorList>
            <person name="Kim J.F."/>
            <person name="Song J.Y."/>
        </authorList>
    </citation>
    <scope>NUCLEOTIDE SEQUENCE [LARGE SCALE GENOMIC DNA]</scope>
    <source>
        <strain evidence="4 5">DSW-74</strain>
    </source>
</reference>
<accession>A0A1A7BJJ2</accession>
<organism evidence="4 5">
    <name type="scientific">Erythrobacter dokdonensis DSW-74</name>
    <dbReference type="NCBI Taxonomy" id="1300349"/>
    <lineage>
        <taxon>Bacteria</taxon>
        <taxon>Pseudomonadati</taxon>
        <taxon>Pseudomonadota</taxon>
        <taxon>Alphaproteobacteria</taxon>
        <taxon>Sphingomonadales</taxon>
        <taxon>Erythrobacteraceae</taxon>
        <taxon>Erythrobacter/Porphyrobacter group</taxon>
        <taxon>Erythrobacter</taxon>
    </lineage>
</organism>
<dbReference type="AlphaFoldDB" id="A0A1A7BJJ2"/>
<dbReference type="CDD" id="cd06223">
    <property type="entry name" value="PRTases_typeI"/>
    <property type="match status" value="1"/>
</dbReference>
<evidence type="ECO:0000313" key="5">
    <source>
        <dbReference type="Proteomes" id="UP000092484"/>
    </source>
</evidence>
<sequence>MKPLVDLVYPPRCPLCGTALADQDGLCADCWSLLDIPGEGGGEAVAAWHDHGRPVPAHAATFYNDASRRLVLDYKHGRRIALARLLARLIAARLPETDAGLGKPVLVPVPLHRWRLWQRGFNQAALLAVELARLGKGEVLVDGLLRRKRTPSLGGLGREARDRALAGAIIVNPRRRAAIAGRDVVLVDDVFTSGATARACVGALAGADARSVSVACFARVDDGGHRGASPKNETPEAL</sequence>
<proteinExistence type="inferred from homology"/>
<dbReference type="InterPro" id="IPR029057">
    <property type="entry name" value="PRTase-like"/>
</dbReference>
<dbReference type="PANTHER" id="PTHR47505">
    <property type="entry name" value="DNA UTILIZATION PROTEIN YHGH"/>
    <property type="match status" value="1"/>
</dbReference>
<evidence type="ECO:0000313" key="4">
    <source>
        <dbReference type="EMBL" id="OBV12644.1"/>
    </source>
</evidence>
<evidence type="ECO:0000259" key="2">
    <source>
        <dbReference type="Pfam" id="PF00156"/>
    </source>
</evidence>
<evidence type="ECO:0000256" key="1">
    <source>
        <dbReference type="ARBA" id="ARBA00008007"/>
    </source>
</evidence>
<protein>
    <submittedName>
        <fullName evidence="4">Amidophosphoribosyltransferase</fullName>
    </submittedName>
</protein>
<dbReference type="Gene3D" id="3.40.50.2020">
    <property type="match status" value="1"/>
</dbReference>
<feature type="domain" description="Phosphoribosyltransferase" evidence="2">
    <location>
        <begin position="168"/>
        <end position="222"/>
    </location>
</feature>
<keyword evidence="4" id="KW-0328">Glycosyltransferase</keyword>
<keyword evidence="5" id="KW-1185">Reference proteome</keyword>
<dbReference type="InterPro" id="IPR051910">
    <property type="entry name" value="ComF/GntX_DNA_util-trans"/>
</dbReference>
<dbReference type="GO" id="GO:0016757">
    <property type="term" value="F:glycosyltransferase activity"/>
    <property type="evidence" value="ECO:0007669"/>
    <property type="project" value="UniProtKB-KW"/>
</dbReference>
<dbReference type="Proteomes" id="UP000092484">
    <property type="component" value="Unassembled WGS sequence"/>
</dbReference>
<feature type="domain" description="Double zinc ribbon" evidence="3">
    <location>
        <begin position="4"/>
        <end position="34"/>
    </location>
</feature>
<keyword evidence="4" id="KW-0808">Transferase</keyword>
<dbReference type="InterPro" id="IPR000836">
    <property type="entry name" value="PRTase_dom"/>
</dbReference>
<dbReference type="SUPFAM" id="SSF53271">
    <property type="entry name" value="PRTase-like"/>
    <property type="match status" value="1"/>
</dbReference>
<dbReference type="EMBL" id="LZYB01000001">
    <property type="protein sequence ID" value="OBV12644.1"/>
    <property type="molecule type" value="Genomic_DNA"/>
</dbReference>
<dbReference type="InterPro" id="IPR044005">
    <property type="entry name" value="DZR_2"/>
</dbReference>
<gene>
    <name evidence="4" type="ORF">I603_0775</name>
</gene>
<dbReference type="Pfam" id="PF00156">
    <property type="entry name" value="Pribosyltran"/>
    <property type="match status" value="1"/>
</dbReference>
<dbReference type="Pfam" id="PF18912">
    <property type="entry name" value="DZR_2"/>
    <property type="match status" value="1"/>
</dbReference>
<dbReference type="PANTHER" id="PTHR47505:SF1">
    <property type="entry name" value="DNA UTILIZATION PROTEIN YHGH"/>
    <property type="match status" value="1"/>
</dbReference>
<dbReference type="PATRIC" id="fig|1300349.4.peg.769"/>